<comment type="similarity">
    <text evidence="1">Belongs to the TolB family.</text>
</comment>
<dbReference type="AlphaFoldDB" id="A0A3B0X9L1"/>
<dbReference type="PANTHER" id="PTHR36842">
    <property type="entry name" value="PROTEIN TOLB HOMOLOG"/>
    <property type="match status" value="1"/>
</dbReference>
<proteinExistence type="inferred from homology"/>
<dbReference type="EMBL" id="UOFG01000144">
    <property type="protein sequence ID" value="VAW61280.1"/>
    <property type="molecule type" value="Genomic_DNA"/>
</dbReference>
<dbReference type="InterPro" id="IPR011042">
    <property type="entry name" value="6-blade_b-propeller_TolB-like"/>
</dbReference>
<evidence type="ECO:0000256" key="1">
    <source>
        <dbReference type="ARBA" id="ARBA00009820"/>
    </source>
</evidence>
<evidence type="ECO:0000313" key="2">
    <source>
        <dbReference type="EMBL" id="VAW61280.1"/>
    </source>
</evidence>
<accession>A0A3B0X9L1</accession>
<organism evidence="2">
    <name type="scientific">hydrothermal vent metagenome</name>
    <dbReference type="NCBI Taxonomy" id="652676"/>
    <lineage>
        <taxon>unclassified sequences</taxon>
        <taxon>metagenomes</taxon>
        <taxon>ecological metagenomes</taxon>
    </lineage>
</organism>
<protein>
    <submittedName>
        <fullName evidence="2">TolB protein, periplasmic protein involved in the tonb-independent uptake of group A colicins</fullName>
    </submittedName>
</protein>
<sequence length="941" mass="105993">MLFRRVNKIVSGGYWLLFFLLISSTAFAVDPRLDWKTIESENFYIHYASGYERLAQKTANSAEQAHRKLQPFFNWQPEEKTHLVISDETDAPNGFATPLFFNRSVLFMAPPDTANTLEDFDDWLETLITHEYTHILHLDKSAGGVSVLRKIFGRHFLLFPNAMQPNWFTEGLATYYETDSEQAIGRGQSSVFKMMMRSEVNHGIKPVEQINLPLRSWPTGTTSYLYGVHFYQFIEEKYGENAIQQLVENYSNNIIPFMINTNSDQVLGKNIDALWDEFSIWLKEKYKTDADAIEGEKVTQLGYNTGSPGITSDGQLYYIANGAFEHVMLMQRADGNDLPLAEAQSTGAQIDVHKDAGVLLTQLEFCDEYNINSDIYILAPGETQAKAITRCGRFRSAAWSPDGERIVAVKTDKARSQMMVLNRQGEVLETLWVGNNTDIVTQLKWSPDGEKILAAVFRASMGWNIEEFYLQTKVWRAITRDRYIDMYPSYSDNGGSILFSSERSGRYQIYRYVKENESPEQITRVNSGAFNPLQQAQGSPLYYVGYNHNGRDIYQLENASVIQSVPIEVQNQNPVERTKTVSVSEAEDYSALSSMRPRWWFPLVSVTSDRSEYGISTAGGDALGVNNYSLDFAYDTKNNWLIGNVSYAWANSFSIGYRRSTEILRDISGDFAVARNVDDIFISTALNYPGIESSVSYQFGLLVSESDDGIRATGIPPQPGTSDNLLGAALLYNSTKTYIRSISQSDGRGVRLLGETAEALESDFTGEVYTLDWREYIGLGSQNVLALRLVQGWGTDNPKPFRLGGEDNDFNAFSFISPVSEPLFGERRYALRGYGEGLPQLRGRRMQLASLEWRFPGTLIERGWMSPPLGIIQWSGAVFAETGAAYNGNRPDEYFSSVGFELQGDINLFYGLTTRMVLGFASGLDENIGEERVYFNLGASF</sequence>
<dbReference type="Gene3D" id="2.40.160.50">
    <property type="entry name" value="membrane protein fhac: a member of the omp85/tpsb transporter family"/>
    <property type="match status" value="1"/>
</dbReference>
<reference evidence="2" key="1">
    <citation type="submission" date="2018-06" db="EMBL/GenBank/DDBJ databases">
        <authorList>
            <person name="Zhirakovskaya E."/>
        </authorList>
    </citation>
    <scope>NUCLEOTIDE SEQUENCE</scope>
</reference>
<dbReference type="Gene3D" id="2.120.10.30">
    <property type="entry name" value="TolB, C-terminal domain"/>
    <property type="match status" value="1"/>
</dbReference>
<gene>
    <name evidence="2" type="ORF">MNBD_GAMMA11-2399</name>
</gene>
<dbReference type="SUPFAM" id="SSF82171">
    <property type="entry name" value="DPP6 N-terminal domain-like"/>
    <property type="match status" value="1"/>
</dbReference>
<dbReference type="Pfam" id="PF07676">
    <property type="entry name" value="PD40"/>
    <property type="match status" value="1"/>
</dbReference>
<dbReference type="InterPro" id="IPR011659">
    <property type="entry name" value="WD40"/>
</dbReference>
<name>A0A3B0X9L1_9ZZZZ</name>